<evidence type="ECO:0000313" key="2">
    <source>
        <dbReference type="Proteomes" id="UP000230859"/>
    </source>
</evidence>
<accession>A0A2H0LM18</accession>
<dbReference type="InterPro" id="IPR036583">
    <property type="entry name" value="23S_rRNA_IVS_sf"/>
</dbReference>
<dbReference type="Proteomes" id="UP000230859">
    <property type="component" value="Unassembled WGS sequence"/>
</dbReference>
<dbReference type="SUPFAM" id="SSF158446">
    <property type="entry name" value="IVS-encoded protein-like"/>
    <property type="match status" value="1"/>
</dbReference>
<protein>
    <recommendedName>
        <fullName evidence="3">Four helix bundle protein</fullName>
    </recommendedName>
</protein>
<reference evidence="1 2" key="1">
    <citation type="submission" date="2017-09" db="EMBL/GenBank/DDBJ databases">
        <title>Depth-based differentiation of microbial function through sediment-hosted aquifers and enrichment of novel symbionts in the deep terrestrial subsurface.</title>
        <authorList>
            <person name="Probst A.J."/>
            <person name="Ladd B."/>
            <person name="Jarett J.K."/>
            <person name="Geller-Mcgrath D.E."/>
            <person name="Sieber C.M."/>
            <person name="Emerson J.B."/>
            <person name="Anantharaman K."/>
            <person name="Thomas B.C."/>
            <person name="Malmstrom R."/>
            <person name="Stieglmeier M."/>
            <person name="Klingl A."/>
            <person name="Woyke T."/>
            <person name="Ryan C.M."/>
            <person name="Banfield J.F."/>
        </authorList>
    </citation>
    <scope>NUCLEOTIDE SEQUENCE [LARGE SCALE GENOMIC DNA]</scope>
    <source>
        <strain evidence="1">CG11_big_fil_rev_8_21_14_0_20_45_26</strain>
    </source>
</reference>
<dbReference type="PANTHER" id="PTHR38471:SF2">
    <property type="entry name" value="FOUR HELIX BUNDLE PROTEIN"/>
    <property type="match status" value="1"/>
</dbReference>
<dbReference type="NCBIfam" id="TIGR02436">
    <property type="entry name" value="four helix bundle protein"/>
    <property type="match status" value="1"/>
</dbReference>
<proteinExistence type="predicted"/>
<dbReference type="InterPro" id="IPR012657">
    <property type="entry name" value="23S_rRNA-intervening_sequence"/>
</dbReference>
<organism evidence="1 2">
    <name type="scientific">Candidatus Abzuiibacterium crystallinum</name>
    <dbReference type="NCBI Taxonomy" id="1974748"/>
    <lineage>
        <taxon>Bacteria</taxon>
        <taxon>Pseudomonadati</taxon>
        <taxon>Candidatus Omnitrophota</taxon>
        <taxon>Candidatus Abzuiibacterium</taxon>
    </lineage>
</organism>
<comment type="caution">
    <text evidence="1">The sequence shown here is derived from an EMBL/GenBank/DDBJ whole genome shotgun (WGS) entry which is preliminary data.</text>
</comment>
<dbReference type="AlphaFoldDB" id="A0A2H0LM18"/>
<dbReference type="Pfam" id="PF05635">
    <property type="entry name" value="23S_rRNA_IVP"/>
    <property type="match status" value="1"/>
</dbReference>
<evidence type="ECO:0008006" key="3">
    <source>
        <dbReference type="Google" id="ProtNLM"/>
    </source>
</evidence>
<evidence type="ECO:0000313" key="1">
    <source>
        <dbReference type="EMBL" id="PIQ85472.1"/>
    </source>
</evidence>
<name>A0A2H0LM18_9BACT</name>
<dbReference type="Gene3D" id="1.20.1440.60">
    <property type="entry name" value="23S rRNA-intervening sequence"/>
    <property type="match status" value="1"/>
</dbReference>
<gene>
    <name evidence="1" type="ORF">COV74_08255</name>
</gene>
<sequence length="124" mass="14426">MQEFKFDFEDLKVYQKALVFIDQIFKVVKEIPKEYRYSIGENLIRAALSIANNLAEGNDKISGKERFRYFRTSSDSARECVSVLIVLEQQGLIEKELYWELKSQAREITSMVKGLIKSSSFVSR</sequence>
<dbReference type="PANTHER" id="PTHR38471">
    <property type="entry name" value="FOUR HELIX BUNDLE PROTEIN"/>
    <property type="match status" value="1"/>
</dbReference>
<dbReference type="EMBL" id="PCVY01000065">
    <property type="protein sequence ID" value="PIQ85472.1"/>
    <property type="molecule type" value="Genomic_DNA"/>
</dbReference>